<dbReference type="STRING" id="383372.Rcas_1648"/>
<dbReference type="HOGENOM" id="CLU_018395_0_1_0"/>
<dbReference type="InterPro" id="IPR027417">
    <property type="entry name" value="P-loop_NTPase"/>
</dbReference>
<dbReference type="NCBIfam" id="TIGR00092">
    <property type="entry name" value="redox-regulated ATPase YchF"/>
    <property type="match status" value="1"/>
</dbReference>
<evidence type="ECO:0000256" key="4">
    <source>
        <dbReference type="ARBA" id="ARBA00022840"/>
    </source>
</evidence>
<dbReference type="CDD" id="cd04867">
    <property type="entry name" value="TGS_YchF_OLA1"/>
    <property type="match status" value="1"/>
</dbReference>
<dbReference type="GO" id="GO:0016887">
    <property type="term" value="F:ATP hydrolysis activity"/>
    <property type="evidence" value="ECO:0007669"/>
    <property type="project" value="UniProtKB-UniRule"/>
</dbReference>
<dbReference type="KEGG" id="rca:Rcas_1648"/>
<dbReference type="InterPro" id="IPR012675">
    <property type="entry name" value="Beta-grasp_dom_sf"/>
</dbReference>
<feature type="binding site" evidence="5">
    <location>
        <begin position="10"/>
        <end position="15"/>
    </location>
    <ligand>
        <name>ATP</name>
        <dbReference type="ChEBI" id="CHEBI:30616"/>
    </ligand>
</feature>
<dbReference type="PANTHER" id="PTHR23305:SF18">
    <property type="entry name" value="OBG-TYPE G DOMAIN-CONTAINING PROTEIN"/>
    <property type="match status" value="1"/>
</dbReference>
<evidence type="ECO:0000313" key="7">
    <source>
        <dbReference type="EMBL" id="ABU57740.1"/>
    </source>
</evidence>
<dbReference type="GO" id="GO:0005525">
    <property type="term" value="F:GTP binding"/>
    <property type="evidence" value="ECO:0007669"/>
    <property type="project" value="InterPro"/>
</dbReference>
<dbReference type="InterPro" id="IPR013029">
    <property type="entry name" value="YchF_C"/>
</dbReference>
<dbReference type="GO" id="GO:0005524">
    <property type="term" value="F:ATP binding"/>
    <property type="evidence" value="ECO:0007669"/>
    <property type="project" value="UniProtKB-UniRule"/>
</dbReference>
<dbReference type="FunFam" id="1.10.150.300:FF:000001">
    <property type="entry name" value="Ribosome-binding ATPase YchF"/>
    <property type="match status" value="1"/>
</dbReference>
<dbReference type="FunFam" id="3.10.20.30:FF:000001">
    <property type="entry name" value="Ribosome-binding ATPase YchF"/>
    <property type="match status" value="1"/>
</dbReference>
<dbReference type="HAMAP" id="MF_00944">
    <property type="entry name" value="YchF_OLA1_ATPase"/>
    <property type="match status" value="1"/>
</dbReference>
<dbReference type="EMBL" id="CP000804">
    <property type="protein sequence ID" value="ABU57740.1"/>
    <property type="molecule type" value="Genomic_DNA"/>
</dbReference>
<dbReference type="Pfam" id="PF06071">
    <property type="entry name" value="YchF-GTPase_C"/>
    <property type="match status" value="1"/>
</dbReference>
<gene>
    <name evidence="5" type="primary">ychF</name>
    <name evidence="7" type="ordered locus">Rcas_1648</name>
</gene>
<protein>
    <recommendedName>
        <fullName evidence="5">Ribosome-binding ATPase YchF</fullName>
    </recommendedName>
</protein>
<evidence type="ECO:0000256" key="1">
    <source>
        <dbReference type="ARBA" id="ARBA00001946"/>
    </source>
</evidence>
<comment type="function">
    <text evidence="5">ATPase that binds to both the 70S ribosome and the 50S ribosomal subunit in a nucleotide-independent manner.</text>
</comment>
<dbReference type="eggNOG" id="COG0012">
    <property type="taxonomic scope" value="Bacteria"/>
</dbReference>
<dbReference type="PROSITE" id="PS51880">
    <property type="entry name" value="TGS"/>
    <property type="match status" value="1"/>
</dbReference>
<dbReference type="GO" id="GO:0005737">
    <property type="term" value="C:cytoplasm"/>
    <property type="evidence" value="ECO:0007669"/>
    <property type="project" value="TreeGrafter"/>
</dbReference>
<dbReference type="PRINTS" id="PR00326">
    <property type="entry name" value="GTP1OBG"/>
</dbReference>
<keyword evidence="2" id="KW-0479">Metal-binding</keyword>
<organism evidence="7 8">
    <name type="scientific">Roseiflexus castenholzii (strain DSM 13941 / HLO8)</name>
    <dbReference type="NCBI Taxonomy" id="383372"/>
    <lineage>
        <taxon>Bacteria</taxon>
        <taxon>Bacillati</taxon>
        <taxon>Chloroflexota</taxon>
        <taxon>Chloroflexia</taxon>
        <taxon>Chloroflexales</taxon>
        <taxon>Roseiflexineae</taxon>
        <taxon>Roseiflexaceae</taxon>
        <taxon>Roseiflexus</taxon>
    </lineage>
</organism>
<dbReference type="InterPro" id="IPR023192">
    <property type="entry name" value="TGS-like_dom_sf"/>
</dbReference>
<evidence type="ECO:0000313" key="8">
    <source>
        <dbReference type="Proteomes" id="UP000000263"/>
    </source>
</evidence>
<dbReference type="InterPro" id="IPR006073">
    <property type="entry name" value="GTP-bd"/>
</dbReference>
<dbReference type="Gene3D" id="3.10.20.30">
    <property type="match status" value="1"/>
</dbReference>
<dbReference type="GO" id="GO:0046872">
    <property type="term" value="F:metal ion binding"/>
    <property type="evidence" value="ECO:0007669"/>
    <property type="project" value="UniProtKB-KW"/>
</dbReference>
<sequence>MKIAIIGLANSGKTTVFNALTGDTAETTTYSSGQLTPNLATVKVPDPRLDVLARMFNPKKVTCADVQYIDIGGLSSGARESGGLPPAVLNYISGADALLHVVRAFEDDAVPHPDGSVDILRDIEAVDLELAFSDLAIIERRLTRLNAEIGKMSAKEREMRIVERDALVRIQAALEGGAPIRDLDLTAEEERLLRGYQFLTAKPLLLAINIGENQLKHPPTVRYEHRRSGVATLCGKIEAELAQLDEEEARAFMDDLGITEPARNRVIALSYELLGLISFLTAGPDEVRAWTIRRGTPAVEAAGVIHSDIQRGFIRAEVVAFDDLARAGSMVEARKHGHVRMEGKQYIVQDGDVCHFLFNI</sequence>
<dbReference type="Proteomes" id="UP000000263">
    <property type="component" value="Chromosome"/>
</dbReference>
<dbReference type="GO" id="GO:0043023">
    <property type="term" value="F:ribosomal large subunit binding"/>
    <property type="evidence" value="ECO:0007669"/>
    <property type="project" value="UniProtKB-UniRule"/>
</dbReference>
<dbReference type="Gene3D" id="3.40.50.300">
    <property type="entry name" value="P-loop containing nucleotide triphosphate hydrolases"/>
    <property type="match status" value="1"/>
</dbReference>
<comment type="cofactor">
    <cofactor evidence="1">
        <name>Mg(2+)</name>
        <dbReference type="ChEBI" id="CHEBI:18420"/>
    </cofactor>
</comment>
<dbReference type="SUPFAM" id="SSF81271">
    <property type="entry name" value="TGS-like"/>
    <property type="match status" value="1"/>
</dbReference>
<dbReference type="PANTHER" id="PTHR23305">
    <property type="entry name" value="OBG GTPASE FAMILY"/>
    <property type="match status" value="1"/>
</dbReference>
<dbReference type="RefSeq" id="WP_012120168.1">
    <property type="nucleotide sequence ID" value="NC_009767.1"/>
</dbReference>
<dbReference type="InterPro" id="IPR004095">
    <property type="entry name" value="TGS"/>
</dbReference>
<evidence type="ECO:0000256" key="3">
    <source>
        <dbReference type="ARBA" id="ARBA00022741"/>
    </source>
</evidence>
<name>A7NJS0_ROSCS</name>
<dbReference type="SUPFAM" id="SSF52540">
    <property type="entry name" value="P-loop containing nucleoside triphosphate hydrolases"/>
    <property type="match status" value="1"/>
</dbReference>
<evidence type="ECO:0000256" key="5">
    <source>
        <dbReference type="HAMAP-Rule" id="MF_00944"/>
    </source>
</evidence>
<evidence type="ECO:0000256" key="2">
    <source>
        <dbReference type="ARBA" id="ARBA00022723"/>
    </source>
</evidence>
<evidence type="ECO:0000259" key="6">
    <source>
        <dbReference type="PROSITE" id="PS51880"/>
    </source>
</evidence>
<keyword evidence="8" id="KW-1185">Reference proteome</keyword>
<reference evidence="7 8" key="1">
    <citation type="submission" date="2007-08" db="EMBL/GenBank/DDBJ databases">
        <title>Complete sequence of Roseiflexus castenholzii DSM 13941.</title>
        <authorList>
            <consortium name="US DOE Joint Genome Institute"/>
            <person name="Copeland A."/>
            <person name="Lucas S."/>
            <person name="Lapidus A."/>
            <person name="Barry K."/>
            <person name="Glavina del Rio T."/>
            <person name="Dalin E."/>
            <person name="Tice H."/>
            <person name="Pitluck S."/>
            <person name="Thompson L.S."/>
            <person name="Brettin T."/>
            <person name="Bruce D."/>
            <person name="Detter J.C."/>
            <person name="Han C."/>
            <person name="Tapia R."/>
            <person name="Schmutz J."/>
            <person name="Larimer F."/>
            <person name="Land M."/>
            <person name="Hauser L."/>
            <person name="Kyrpides N."/>
            <person name="Mikhailova N."/>
            <person name="Bryant D.A."/>
            <person name="Hanada S."/>
            <person name="Tsukatani Y."/>
            <person name="Richardson P."/>
        </authorList>
    </citation>
    <scope>NUCLEOTIDE SEQUENCE [LARGE SCALE GENOMIC DNA]</scope>
    <source>
        <strain evidence="8">DSM 13941 / HLO8</strain>
    </source>
</reference>
<dbReference type="Gene3D" id="1.10.150.300">
    <property type="entry name" value="TGS-like domain"/>
    <property type="match status" value="1"/>
</dbReference>
<dbReference type="PIRSF" id="PIRSF006641">
    <property type="entry name" value="CHP00092"/>
    <property type="match status" value="1"/>
</dbReference>
<proteinExistence type="inferred from homology"/>
<dbReference type="Pfam" id="PF01926">
    <property type="entry name" value="MMR_HSR1"/>
    <property type="match status" value="1"/>
</dbReference>
<dbReference type="AlphaFoldDB" id="A7NJS0"/>
<feature type="domain" description="TGS" evidence="6">
    <location>
        <begin position="275"/>
        <end position="358"/>
    </location>
</feature>
<dbReference type="InterPro" id="IPR004396">
    <property type="entry name" value="ATPase_YchF/OLA1"/>
</dbReference>
<accession>A7NJS0</accession>
<keyword evidence="3 5" id="KW-0547">Nucleotide-binding</keyword>
<dbReference type="OrthoDB" id="9807318at2"/>
<keyword evidence="4 5" id="KW-0067">ATP-binding</keyword>
<comment type="similarity">
    <text evidence="5">Belongs to the TRAFAC class OBG-HflX-like GTPase superfamily. OBG GTPase family. YchF/OLA1 subfamily.</text>
</comment>
<dbReference type="InterPro" id="IPR012676">
    <property type="entry name" value="TGS-like"/>
</dbReference>